<dbReference type="InterPro" id="IPR003746">
    <property type="entry name" value="DUF167"/>
</dbReference>
<evidence type="ECO:0000313" key="3">
    <source>
        <dbReference type="EMBL" id="MFD1612444.1"/>
    </source>
</evidence>
<dbReference type="NCBIfam" id="TIGR00251">
    <property type="entry name" value="DUF167 family protein"/>
    <property type="match status" value="1"/>
</dbReference>
<comment type="caution">
    <text evidence="3">The sequence shown here is derived from an EMBL/GenBank/DDBJ whole genome shotgun (WGS) entry which is preliminary data.</text>
</comment>
<dbReference type="PANTHER" id="PTHR13420:SF7">
    <property type="entry name" value="UPF0235 PROTEIN C15ORF40"/>
    <property type="match status" value="1"/>
</dbReference>
<dbReference type="RefSeq" id="WP_380889341.1">
    <property type="nucleotide sequence ID" value="NZ_JBHUDY010000001.1"/>
</dbReference>
<reference evidence="4" key="1">
    <citation type="journal article" date="2019" name="Int. J. Syst. Evol. Microbiol.">
        <title>The Global Catalogue of Microorganisms (GCM) 10K type strain sequencing project: providing services to taxonomists for standard genome sequencing and annotation.</title>
        <authorList>
            <consortium name="The Broad Institute Genomics Platform"/>
            <consortium name="The Broad Institute Genome Sequencing Center for Infectious Disease"/>
            <person name="Wu L."/>
            <person name="Ma J."/>
        </authorList>
    </citation>
    <scope>NUCLEOTIDE SEQUENCE [LARGE SCALE GENOMIC DNA]</scope>
    <source>
        <strain evidence="4">CGMCC 1.16275</strain>
    </source>
</reference>
<evidence type="ECO:0000313" key="4">
    <source>
        <dbReference type="Proteomes" id="UP001597115"/>
    </source>
</evidence>
<protein>
    <recommendedName>
        <fullName evidence="2">UPF0235 protein ACFSCW_11595</fullName>
    </recommendedName>
</protein>
<name>A0ABW4I3E5_9SPHN</name>
<gene>
    <name evidence="3" type="ORF">ACFSCW_11595</name>
</gene>
<dbReference type="HAMAP" id="MF_00634">
    <property type="entry name" value="UPF0235"/>
    <property type="match status" value="1"/>
</dbReference>
<evidence type="ECO:0000256" key="2">
    <source>
        <dbReference type="HAMAP-Rule" id="MF_00634"/>
    </source>
</evidence>
<sequence>MTNASSDPWIAADDRIVLAVRVAPKASRTAVDDRTMLADGRPALGIRLAAPPVDGAANAELTAFLAKSLGLRRSDIRIVSGEASRLKRVELLGDPATLAQRLAEWIGSD</sequence>
<dbReference type="SUPFAM" id="SSF69786">
    <property type="entry name" value="YggU-like"/>
    <property type="match status" value="1"/>
</dbReference>
<organism evidence="3 4">
    <name type="scientific">Sphingomonas tabacisoli</name>
    <dbReference type="NCBI Taxonomy" id="2249466"/>
    <lineage>
        <taxon>Bacteria</taxon>
        <taxon>Pseudomonadati</taxon>
        <taxon>Pseudomonadota</taxon>
        <taxon>Alphaproteobacteria</taxon>
        <taxon>Sphingomonadales</taxon>
        <taxon>Sphingomonadaceae</taxon>
        <taxon>Sphingomonas</taxon>
    </lineage>
</organism>
<dbReference type="InterPro" id="IPR036591">
    <property type="entry name" value="YggU-like_sf"/>
</dbReference>
<dbReference type="Pfam" id="PF02594">
    <property type="entry name" value="DUF167"/>
    <property type="match status" value="1"/>
</dbReference>
<dbReference type="SMART" id="SM01152">
    <property type="entry name" value="DUF167"/>
    <property type="match status" value="1"/>
</dbReference>
<keyword evidence="4" id="KW-1185">Reference proteome</keyword>
<accession>A0ABW4I3E5</accession>
<dbReference type="Proteomes" id="UP001597115">
    <property type="component" value="Unassembled WGS sequence"/>
</dbReference>
<dbReference type="Gene3D" id="3.30.1200.10">
    <property type="entry name" value="YggU-like"/>
    <property type="match status" value="1"/>
</dbReference>
<comment type="similarity">
    <text evidence="1 2">Belongs to the UPF0235 family.</text>
</comment>
<proteinExistence type="inferred from homology"/>
<evidence type="ECO:0000256" key="1">
    <source>
        <dbReference type="ARBA" id="ARBA00010364"/>
    </source>
</evidence>
<dbReference type="EMBL" id="JBHUDY010000001">
    <property type="protein sequence ID" value="MFD1612444.1"/>
    <property type="molecule type" value="Genomic_DNA"/>
</dbReference>
<dbReference type="PANTHER" id="PTHR13420">
    <property type="entry name" value="UPF0235 PROTEIN C15ORF40"/>
    <property type="match status" value="1"/>
</dbReference>